<keyword evidence="2" id="KW-1133">Transmembrane helix</keyword>
<dbReference type="OrthoDB" id="5241887at2"/>
<evidence type="ECO:0000313" key="3">
    <source>
        <dbReference type="EMBL" id="KAA1395591.1"/>
    </source>
</evidence>
<reference evidence="3" key="1">
    <citation type="submission" date="2019-09" db="EMBL/GenBank/DDBJ databases">
        <authorList>
            <person name="Li J."/>
        </authorList>
    </citation>
    <scope>NUCLEOTIDE SEQUENCE [LARGE SCALE GENOMIC DNA]</scope>
    <source>
        <strain evidence="3">JCM 14732</strain>
    </source>
</reference>
<protein>
    <recommendedName>
        <fullName evidence="5">DUF3352 domain-containing protein</fullName>
    </recommendedName>
</protein>
<keyword evidence="2" id="KW-0472">Membrane</keyword>
<proteinExistence type="predicted"/>
<accession>A0A5M4FB81</accession>
<organism evidence="3 4">
    <name type="scientific">Aeromicrobium ginsengisoli</name>
    <dbReference type="NCBI Taxonomy" id="363867"/>
    <lineage>
        <taxon>Bacteria</taxon>
        <taxon>Bacillati</taxon>
        <taxon>Actinomycetota</taxon>
        <taxon>Actinomycetes</taxon>
        <taxon>Propionibacteriales</taxon>
        <taxon>Nocardioidaceae</taxon>
        <taxon>Aeromicrobium</taxon>
    </lineage>
</organism>
<feature type="transmembrane region" description="Helical" evidence="2">
    <location>
        <begin position="27"/>
        <end position="48"/>
    </location>
</feature>
<keyword evidence="4" id="KW-1185">Reference proteome</keyword>
<evidence type="ECO:0000256" key="1">
    <source>
        <dbReference type="SAM" id="MobiDB-lite"/>
    </source>
</evidence>
<sequence length="541" mass="57027">MTEQPPITYELSTPTDPPEGGRSVKGLVIGAIAVIVVLALAGGAFAVVKKLDGGGPQPADVLPASVIAYARVDVDPSASQKIALFKLIRKFPKAADEIGIKSANQDVRKLLFDEILKEGDCDLSYDKDVKPWLGSRIGVGVDSKVTPLVAIQVSDEKKAEKGIKALFACDDEKASIAFLDGYAIVAETQKQADAAVTAAKKKPLADNKAFAKDVDDLGEQGVASAWVDTGKVIKAFPEFKDAMASAAATDIKEIEQLGTAAMTVRTDGSTLEVAGLAGLTDSVGAMKPADMGSLPKDTVAALSFGGFGSQIKTQYDTFLQQFTREFESGINDPSITEDMTPEQKDAYDQYLKENAPDPEKFIAEFERSTGLNVPEDLETLFGDELTVAVGRKNLSTLPTLSGPGDIASLDVALRMTTDPDKAMDLATRLARLATPVGIDLATKQTDTGAIIATNSDAADALGSKGALGSDPTFTSVMPYGDKTLYGIFVDVNTILDEISKADPPKDVAEDIDQAKAVKAVGVSYGKDGTHTTFSLRVAFAK</sequence>
<feature type="compositionally biased region" description="Polar residues" evidence="1">
    <location>
        <begin position="1"/>
        <end position="14"/>
    </location>
</feature>
<gene>
    <name evidence="3" type="ORF">ESP70_015680</name>
</gene>
<dbReference type="EMBL" id="SDPQ02000003">
    <property type="protein sequence ID" value="KAA1395591.1"/>
    <property type="molecule type" value="Genomic_DNA"/>
</dbReference>
<evidence type="ECO:0008006" key="5">
    <source>
        <dbReference type="Google" id="ProtNLM"/>
    </source>
</evidence>
<feature type="region of interest" description="Disordered" evidence="1">
    <location>
        <begin position="1"/>
        <end position="20"/>
    </location>
</feature>
<name>A0A5M4FB81_9ACTN</name>
<dbReference type="Proteomes" id="UP000380867">
    <property type="component" value="Unassembled WGS sequence"/>
</dbReference>
<keyword evidence="2" id="KW-0812">Transmembrane</keyword>
<dbReference type="RefSeq" id="WP_149690253.1">
    <property type="nucleotide sequence ID" value="NZ_SDPQ02000003.1"/>
</dbReference>
<evidence type="ECO:0000256" key="2">
    <source>
        <dbReference type="SAM" id="Phobius"/>
    </source>
</evidence>
<comment type="caution">
    <text evidence="3">The sequence shown here is derived from an EMBL/GenBank/DDBJ whole genome shotgun (WGS) entry which is preliminary data.</text>
</comment>
<evidence type="ECO:0000313" key="4">
    <source>
        <dbReference type="Proteomes" id="UP000380867"/>
    </source>
</evidence>
<dbReference type="AlphaFoldDB" id="A0A5M4FB81"/>